<dbReference type="EMBL" id="MT144029">
    <property type="protein sequence ID" value="QJA47023.1"/>
    <property type="molecule type" value="Genomic_DNA"/>
</dbReference>
<dbReference type="GO" id="GO:0006355">
    <property type="term" value="P:regulation of DNA-templated transcription"/>
    <property type="evidence" value="ECO:0007669"/>
    <property type="project" value="InterPro"/>
</dbReference>
<dbReference type="EMBL" id="MT141413">
    <property type="protein sequence ID" value="QJA60559.1"/>
    <property type="molecule type" value="Genomic_DNA"/>
</dbReference>
<gene>
    <name evidence="3" type="ORF">MM415A00279_0032</name>
    <name evidence="2" type="ORF">MM415B01091_0011</name>
    <name evidence="1" type="ORF">TM448A00597_0008</name>
</gene>
<dbReference type="InterPro" id="IPR010985">
    <property type="entry name" value="Ribbon_hlx_hlx"/>
</dbReference>
<accession>A0A6H1ZGI4</accession>
<organism evidence="1">
    <name type="scientific">viral metagenome</name>
    <dbReference type="NCBI Taxonomy" id="1070528"/>
    <lineage>
        <taxon>unclassified sequences</taxon>
        <taxon>metagenomes</taxon>
        <taxon>organismal metagenomes</taxon>
    </lineage>
</organism>
<proteinExistence type="predicted"/>
<protein>
    <submittedName>
        <fullName evidence="1">Uncharacterized protein</fullName>
    </submittedName>
</protein>
<evidence type="ECO:0000313" key="3">
    <source>
        <dbReference type="EMBL" id="QJA83474.1"/>
    </source>
</evidence>
<evidence type="ECO:0000313" key="2">
    <source>
        <dbReference type="EMBL" id="QJA60559.1"/>
    </source>
</evidence>
<dbReference type="EMBL" id="MT142511">
    <property type="protein sequence ID" value="QJA83474.1"/>
    <property type="molecule type" value="Genomic_DNA"/>
</dbReference>
<sequence length="50" mass="5789">MEDKDCTIINIRNFPRELWWKAKALAAANEMTVRDLVVNLLTDATNKRAK</sequence>
<dbReference type="AlphaFoldDB" id="A0A6H1ZGI4"/>
<dbReference type="SUPFAM" id="SSF47598">
    <property type="entry name" value="Ribbon-helix-helix"/>
    <property type="match status" value="1"/>
</dbReference>
<reference evidence="1" key="1">
    <citation type="submission" date="2020-03" db="EMBL/GenBank/DDBJ databases">
        <title>The deep terrestrial virosphere.</title>
        <authorList>
            <person name="Holmfeldt K."/>
            <person name="Nilsson E."/>
            <person name="Simone D."/>
            <person name="Lopez-Fernandez M."/>
            <person name="Wu X."/>
            <person name="de Brujin I."/>
            <person name="Lundin D."/>
            <person name="Andersson A."/>
            <person name="Bertilsson S."/>
            <person name="Dopson M."/>
        </authorList>
    </citation>
    <scope>NUCLEOTIDE SEQUENCE</scope>
    <source>
        <strain evidence="3">MM415A00279</strain>
        <strain evidence="2">MM415B01091</strain>
        <strain evidence="1">TM448A00597</strain>
    </source>
</reference>
<name>A0A6H1ZGI4_9ZZZZ</name>
<evidence type="ECO:0000313" key="1">
    <source>
        <dbReference type="EMBL" id="QJA47023.1"/>
    </source>
</evidence>